<dbReference type="AlphaFoldDB" id="M4V8K9"/>
<dbReference type="InterPro" id="IPR013356">
    <property type="entry name" value="T2SS_GspD"/>
</dbReference>
<dbReference type="PANTHER" id="PTHR30332">
    <property type="entry name" value="PROBABLE GENERAL SECRETION PATHWAY PROTEIN D"/>
    <property type="match status" value="1"/>
</dbReference>
<feature type="region of interest" description="Disordered" evidence="11">
    <location>
        <begin position="35"/>
        <end position="91"/>
    </location>
</feature>
<evidence type="ECO:0000256" key="9">
    <source>
        <dbReference type="ARBA" id="ARBA00023237"/>
    </source>
</evidence>
<evidence type="ECO:0000256" key="1">
    <source>
        <dbReference type="ARBA" id="ARBA00004442"/>
    </source>
</evidence>
<feature type="compositionally biased region" description="Polar residues" evidence="11">
    <location>
        <begin position="749"/>
        <end position="760"/>
    </location>
</feature>
<dbReference type="PANTHER" id="PTHR30332:SF24">
    <property type="entry name" value="SECRETIN GSPD-RELATED"/>
    <property type="match status" value="1"/>
</dbReference>
<dbReference type="RefSeq" id="WP_015470227.1">
    <property type="nucleotide sequence ID" value="NC_020813.1"/>
</dbReference>
<dbReference type="Pfam" id="PF00263">
    <property type="entry name" value="Secretin"/>
    <property type="match status" value="1"/>
</dbReference>
<dbReference type="Pfam" id="PF03958">
    <property type="entry name" value="Secretin_N"/>
    <property type="match status" value="3"/>
</dbReference>
<feature type="domain" description="NolW-like" evidence="14">
    <location>
        <begin position="366"/>
        <end position="460"/>
    </location>
</feature>
<evidence type="ECO:0000256" key="4">
    <source>
        <dbReference type="ARBA" id="ARBA00022452"/>
    </source>
</evidence>
<dbReference type="EMBL" id="CP003537">
    <property type="protein sequence ID" value="AGH95737.1"/>
    <property type="molecule type" value="Genomic_DNA"/>
</dbReference>
<accession>M4V8K9</accession>
<dbReference type="HOGENOM" id="CLU_006756_1_1_7"/>
<dbReference type="Proteomes" id="UP000012040">
    <property type="component" value="Chromosome"/>
</dbReference>
<keyword evidence="3 10" id="KW-0813">Transport</keyword>
<evidence type="ECO:0000313" key="17">
    <source>
        <dbReference type="Proteomes" id="UP000012040"/>
    </source>
</evidence>
<dbReference type="STRING" id="1184267.A11Q_1521"/>
<evidence type="ECO:0000256" key="3">
    <source>
        <dbReference type="ARBA" id="ARBA00022448"/>
    </source>
</evidence>
<evidence type="ECO:0000256" key="10">
    <source>
        <dbReference type="RuleBase" id="RU004004"/>
    </source>
</evidence>
<gene>
    <name evidence="16" type="ORF">A11Q_1521</name>
</gene>
<dbReference type="KEGG" id="bex:A11Q_1521"/>
<dbReference type="InterPro" id="IPR004846">
    <property type="entry name" value="T2SS/T3SS_dom"/>
</dbReference>
<dbReference type="GO" id="GO:0015628">
    <property type="term" value="P:protein secretion by the type II secretion system"/>
    <property type="evidence" value="ECO:0007669"/>
    <property type="project" value="InterPro"/>
</dbReference>
<feature type="domain" description="Type II/III secretion system secretin-like" evidence="13">
    <location>
        <begin position="551"/>
        <end position="717"/>
    </location>
</feature>
<feature type="domain" description="NolW-like" evidence="14">
    <location>
        <begin position="262"/>
        <end position="354"/>
    </location>
</feature>
<feature type="compositionally biased region" description="Acidic residues" evidence="11">
    <location>
        <begin position="766"/>
        <end position="775"/>
    </location>
</feature>
<evidence type="ECO:0000256" key="6">
    <source>
        <dbReference type="ARBA" id="ARBA00022729"/>
    </source>
</evidence>
<comment type="subcellular location">
    <subcellularLocation>
        <location evidence="1 10">Cell outer membrane</location>
    </subcellularLocation>
</comment>
<keyword evidence="4" id="KW-1134">Transmembrane beta strand</keyword>
<evidence type="ECO:0000313" key="16">
    <source>
        <dbReference type="EMBL" id="AGH95737.1"/>
    </source>
</evidence>
<dbReference type="PRINTS" id="PR00811">
    <property type="entry name" value="BCTERIALGSPD"/>
</dbReference>
<keyword evidence="5" id="KW-0812">Transmembrane</keyword>
<reference evidence="16 17" key="1">
    <citation type="journal article" date="2013" name="ISME J.">
        <title>By their genes ye shall know them: genomic signatures of predatory bacteria.</title>
        <authorList>
            <person name="Pasternak Z."/>
            <person name="Pietrokovski S."/>
            <person name="Rotem O."/>
            <person name="Gophna U."/>
            <person name="Lurie-Weinberger M.N."/>
            <person name="Jurkevitch E."/>
        </authorList>
    </citation>
    <scope>NUCLEOTIDE SEQUENCE [LARGE SCALE GENOMIC DNA]</scope>
    <source>
        <strain evidence="16 17">JSS</strain>
    </source>
</reference>
<evidence type="ECO:0000256" key="7">
    <source>
        <dbReference type="ARBA" id="ARBA00022927"/>
    </source>
</evidence>
<dbReference type="PROSITE" id="PS00875">
    <property type="entry name" value="T2SP_D"/>
    <property type="match status" value="1"/>
</dbReference>
<keyword evidence="9" id="KW-0998">Cell outer membrane</keyword>
<protein>
    <submittedName>
        <fullName evidence="16">General secretion pathway protein D</fullName>
    </submittedName>
</protein>
<feature type="chain" id="PRO_5004060020" evidence="12">
    <location>
        <begin position="25"/>
        <end position="775"/>
    </location>
</feature>
<dbReference type="Gene3D" id="3.30.1370.120">
    <property type="match status" value="3"/>
</dbReference>
<name>M4V8K9_9BACT</name>
<dbReference type="GO" id="GO:0009279">
    <property type="term" value="C:cell outer membrane"/>
    <property type="evidence" value="ECO:0007669"/>
    <property type="project" value="UniProtKB-SubCell"/>
</dbReference>
<evidence type="ECO:0000259" key="13">
    <source>
        <dbReference type="Pfam" id="PF00263"/>
    </source>
</evidence>
<dbReference type="InterPro" id="IPR038591">
    <property type="entry name" value="NolW-like_sf"/>
</dbReference>
<dbReference type="InterPro" id="IPR004845">
    <property type="entry name" value="T2SS_GspD_CS"/>
</dbReference>
<dbReference type="InterPro" id="IPR049371">
    <property type="entry name" value="GspD-like_N0"/>
</dbReference>
<keyword evidence="6 12" id="KW-0732">Signal</keyword>
<dbReference type="GO" id="GO:0015627">
    <property type="term" value="C:type II protein secretion system complex"/>
    <property type="evidence" value="ECO:0007669"/>
    <property type="project" value="InterPro"/>
</dbReference>
<dbReference type="OrthoDB" id="9775455at2"/>
<feature type="domain" description="GspD-like N0" evidence="15">
    <location>
        <begin position="102"/>
        <end position="170"/>
    </location>
</feature>
<evidence type="ECO:0000256" key="2">
    <source>
        <dbReference type="ARBA" id="ARBA00006980"/>
    </source>
</evidence>
<evidence type="ECO:0000259" key="15">
    <source>
        <dbReference type="Pfam" id="PF21305"/>
    </source>
</evidence>
<feature type="domain" description="NolW-like" evidence="14">
    <location>
        <begin position="197"/>
        <end position="256"/>
    </location>
</feature>
<evidence type="ECO:0000259" key="14">
    <source>
        <dbReference type="Pfam" id="PF03958"/>
    </source>
</evidence>
<evidence type="ECO:0000256" key="5">
    <source>
        <dbReference type="ARBA" id="ARBA00022692"/>
    </source>
</evidence>
<feature type="signal peptide" evidence="12">
    <location>
        <begin position="1"/>
        <end position="24"/>
    </location>
</feature>
<evidence type="ECO:0000256" key="11">
    <source>
        <dbReference type="SAM" id="MobiDB-lite"/>
    </source>
</evidence>
<feature type="compositionally biased region" description="Polar residues" evidence="11">
    <location>
        <begin position="53"/>
        <end position="76"/>
    </location>
</feature>
<dbReference type="InterPro" id="IPR005644">
    <property type="entry name" value="NolW-like"/>
</dbReference>
<keyword evidence="7" id="KW-0653">Protein transport</keyword>
<proteinExistence type="inferred from homology"/>
<dbReference type="Pfam" id="PF21305">
    <property type="entry name" value="type_II_gspD_N0"/>
    <property type="match status" value="1"/>
</dbReference>
<evidence type="ECO:0000256" key="8">
    <source>
        <dbReference type="ARBA" id="ARBA00023136"/>
    </source>
</evidence>
<dbReference type="InterPro" id="IPR050810">
    <property type="entry name" value="Bact_Secretion_Sys_Channel"/>
</dbReference>
<dbReference type="NCBIfam" id="TIGR02517">
    <property type="entry name" value="type_II_gspD"/>
    <property type="match status" value="1"/>
</dbReference>
<dbReference type="InterPro" id="IPR001775">
    <property type="entry name" value="GspD/PilQ"/>
</dbReference>
<feature type="region of interest" description="Disordered" evidence="11">
    <location>
        <begin position="740"/>
        <end position="775"/>
    </location>
</feature>
<comment type="similarity">
    <text evidence="2">Belongs to the bacterial secretin family. GSP D subfamily.</text>
</comment>
<dbReference type="PATRIC" id="fig|1184267.3.peg.1538"/>
<sequence>MTFQKRIVSTVMATSLLFTLNTHAQFDDPMVLDQGGGIPPADSFSPPPAFGVPTSSPTNETVIKSSNNKSGVLNDNQRNKFARSNPEDITSENFPETIESFDFPNVEITDVIKAISELTGKNFIIDSTVRGKITIMAPSKITVAEAYKAFLSALAINGFTVVPSGGFLKIRNARSAQRDNIDTYSGTYYPNSDQMITKIVHLKHISAETVQKDLRLLASSYGEFATFPQTNSLIISDFGANIDRVMKIINQLDVPGFEDQLEVVGIKYAKAKDIAELIDKVVNKGQNRQSSVPGGGFAAGVPRFGVANTAQAATSSKQGANYFMVFPEDRTNSLVVVGNKAGIDRVKRLIAQLDFKVKAEDQGGVYVYYVKHGEAEKIAETLQQVAKDSGPRQQQGSGATPGLGLGLAPQGQAATVAGIFGGDVSIKADKNTNSLVISASKPDYDQVLGILQKLDIPRDQVYVQAIIMEMSLSDGFKASGGVVKFNESGGKSGFVGSESDLTSILNPLGGAGSAVLAFSEGPITVSNPLAGSGSASTLTIPSLVAFLKFIKSFGKTNILSTPQITAMDSQQADIEVGDRVIVGSRVVPGTNGSASLEEPTFDDATIKMSIKPFISPNSDSIRMEFTQNVKQLIQGKVPTQFVGRAQSMATRSIKTNVNVNNGDTAVIGGLIRDEETESTLKVPLLGDLPIVGWLFKGKDIQRSKVNMVVFLTPKIIRSAADQQALLNFKAQERLNFIKQQGGEDPYGSTMDQILKQNARGNNDAPPLEDLEMNLE</sequence>
<evidence type="ECO:0000256" key="12">
    <source>
        <dbReference type="SAM" id="SignalP"/>
    </source>
</evidence>
<dbReference type="eggNOG" id="COG1450">
    <property type="taxonomic scope" value="Bacteria"/>
</dbReference>
<keyword evidence="8" id="KW-0472">Membrane</keyword>
<keyword evidence="17" id="KW-1185">Reference proteome</keyword>
<organism evidence="16 17">
    <name type="scientific">Pseudobdellovibrio exovorus JSS</name>
    <dbReference type="NCBI Taxonomy" id="1184267"/>
    <lineage>
        <taxon>Bacteria</taxon>
        <taxon>Pseudomonadati</taxon>
        <taxon>Bdellovibrionota</taxon>
        <taxon>Bdellovibrionia</taxon>
        <taxon>Bdellovibrionales</taxon>
        <taxon>Pseudobdellovibrionaceae</taxon>
        <taxon>Pseudobdellovibrio</taxon>
    </lineage>
</organism>